<keyword evidence="4" id="KW-0804">Transcription</keyword>
<evidence type="ECO:0000256" key="5">
    <source>
        <dbReference type="ARBA" id="ARBA00023242"/>
    </source>
</evidence>
<dbReference type="PROSITE" id="PS00463">
    <property type="entry name" value="ZN2_CY6_FUNGAL_1"/>
    <property type="match status" value="1"/>
</dbReference>
<proteinExistence type="predicted"/>
<evidence type="ECO:0000259" key="7">
    <source>
        <dbReference type="PROSITE" id="PS50048"/>
    </source>
</evidence>
<keyword evidence="9" id="KW-1185">Reference proteome</keyword>
<dbReference type="GO" id="GO:0006351">
    <property type="term" value="P:DNA-templated transcription"/>
    <property type="evidence" value="ECO:0007669"/>
    <property type="project" value="InterPro"/>
</dbReference>
<dbReference type="InterPro" id="IPR053230">
    <property type="entry name" value="Trans_reg_galc"/>
</dbReference>
<evidence type="ECO:0000256" key="6">
    <source>
        <dbReference type="SAM" id="MobiDB-lite"/>
    </source>
</evidence>
<reference evidence="8" key="2">
    <citation type="submission" date="2023-01" db="EMBL/GenBank/DDBJ databases">
        <authorList>
            <person name="Petersen C."/>
        </authorList>
    </citation>
    <scope>NUCLEOTIDE SEQUENCE</scope>
    <source>
        <strain evidence="8">IBT 15450</strain>
    </source>
</reference>
<dbReference type="SMART" id="SM00906">
    <property type="entry name" value="Fungal_trans"/>
    <property type="match status" value="1"/>
</dbReference>
<dbReference type="InterPro" id="IPR036864">
    <property type="entry name" value="Zn2-C6_fun-type_DNA-bd_sf"/>
</dbReference>
<dbReference type="CDD" id="cd12148">
    <property type="entry name" value="fungal_TF_MHR"/>
    <property type="match status" value="1"/>
</dbReference>
<organism evidence="8 9">
    <name type="scientific">Penicillium canescens</name>
    <dbReference type="NCBI Taxonomy" id="5083"/>
    <lineage>
        <taxon>Eukaryota</taxon>
        <taxon>Fungi</taxon>
        <taxon>Dikarya</taxon>
        <taxon>Ascomycota</taxon>
        <taxon>Pezizomycotina</taxon>
        <taxon>Eurotiomycetes</taxon>
        <taxon>Eurotiomycetidae</taxon>
        <taxon>Eurotiales</taxon>
        <taxon>Aspergillaceae</taxon>
        <taxon>Penicillium</taxon>
    </lineage>
</organism>
<evidence type="ECO:0000256" key="2">
    <source>
        <dbReference type="ARBA" id="ARBA00023015"/>
    </source>
</evidence>
<dbReference type="GO" id="GO:0008270">
    <property type="term" value="F:zinc ion binding"/>
    <property type="evidence" value="ECO:0007669"/>
    <property type="project" value="InterPro"/>
</dbReference>
<dbReference type="Proteomes" id="UP001219568">
    <property type="component" value="Unassembled WGS sequence"/>
</dbReference>
<dbReference type="SMART" id="SM00066">
    <property type="entry name" value="GAL4"/>
    <property type="match status" value="1"/>
</dbReference>
<protein>
    <recommendedName>
        <fullName evidence="7">Zn(2)-C6 fungal-type domain-containing protein</fullName>
    </recommendedName>
</protein>
<feature type="region of interest" description="Disordered" evidence="6">
    <location>
        <begin position="62"/>
        <end position="82"/>
    </location>
</feature>
<accession>A0AAD6N4U7</accession>
<dbReference type="EMBL" id="JAQJZL010000014">
    <property type="protein sequence ID" value="KAJ6029800.1"/>
    <property type="molecule type" value="Genomic_DNA"/>
</dbReference>
<dbReference type="CDD" id="cd00067">
    <property type="entry name" value="GAL4"/>
    <property type="match status" value="1"/>
</dbReference>
<comment type="caution">
    <text evidence="8">The sequence shown here is derived from an EMBL/GenBank/DDBJ whole genome shotgun (WGS) entry which is preliminary data.</text>
</comment>
<evidence type="ECO:0000256" key="4">
    <source>
        <dbReference type="ARBA" id="ARBA00023163"/>
    </source>
</evidence>
<keyword evidence="5" id="KW-0539">Nucleus</keyword>
<feature type="region of interest" description="Disordered" evidence="6">
    <location>
        <begin position="494"/>
        <end position="520"/>
    </location>
</feature>
<dbReference type="SUPFAM" id="SSF57701">
    <property type="entry name" value="Zn2/Cys6 DNA-binding domain"/>
    <property type="match status" value="1"/>
</dbReference>
<dbReference type="Pfam" id="PF00172">
    <property type="entry name" value="Zn_clus"/>
    <property type="match status" value="1"/>
</dbReference>
<dbReference type="Pfam" id="PF04082">
    <property type="entry name" value="Fungal_trans"/>
    <property type="match status" value="1"/>
</dbReference>
<dbReference type="AlphaFoldDB" id="A0AAD6N4U7"/>
<evidence type="ECO:0000313" key="8">
    <source>
        <dbReference type="EMBL" id="KAJ6029800.1"/>
    </source>
</evidence>
<evidence type="ECO:0000313" key="9">
    <source>
        <dbReference type="Proteomes" id="UP001219568"/>
    </source>
</evidence>
<keyword evidence="1" id="KW-0479">Metal-binding</keyword>
<dbReference type="PROSITE" id="PS50048">
    <property type="entry name" value="ZN2_CY6_FUNGAL_2"/>
    <property type="match status" value="1"/>
</dbReference>
<gene>
    <name evidence="8" type="ORF">N7460_010066</name>
</gene>
<keyword evidence="3" id="KW-0238">DNA-binding</keyword>
<evidence type="ECO:0000256" key="1">
    <source>
        <dbReference type="ARBA" id="ARBA00022723"/>
    </source>
</evidence>
<dbReference type="Gene3D" id="4.10.240.10">
    <property type="entry name" value="Zn(2)-C6 fungal-type DNA-binding domain"/>
    <property type="match status" value="1"/>
</dbReference>
<keyword evidence="2" id="KW-0805">Transcription regulation</keyword>
<dbReference type="GO" id="GO:0000981">
    <property type="term" value="F:DNA-binding transcription factor activity, RNA polymerase II-specific"/>
    <property type="evidence" value="ECO:0007669"/>
    <property type="project" value="InterPro"/>
</dbReference>
<dbReference type="InterPro" id="IPR001138">
    <property type="entry name" value="Zn2Cys6_DnaBD"/>
</dbReference>
<name>A0AAD6N4U7_PENCN</name>
<dbReference type="PANTHER" id="PTHR47654:SF1">
    <property type="entry name" value="ZN(II)2CYS6 TRANSCRIPTION FACTOR (EUROFUNG)"/>
    <property type="match status" value="1"/>
</dbReference>
<dbReference type="PANTHER" id="PTHR47654">
    <property type="entry name" value="ZN(II)2CYS6 TRANSCRIPTION FACTOR (EUROFUNG)-RELATED"/>
    <property type="match status" value="1"/>
</dbReference>
<feature type="domain" description="Zn(2)-C6 fungal-type" evidence="7">
    <location>
        <begin position="91"/>
        <end position="121"/>
    </location>
</feature>
<dbReference type="InterPro" id="IPR007219">
    <property type="entry name" value="XnlR_reg_dom"/>
</dbReference>
<sequence length="749" mass="84005">MTGYPNSHLVPFLDSTSAPSMLILRDNDFVENSQLLDCPNNFVFDGLPSYPEVPPRGIVLTSNHHKPNPKVPISRTNTPTSWSNRSRVSQACKACRELKTKCSGHRPACHRCKDLGLDCNYSERKRELINKRMEDLGAHVEMLENLLRDVYPKLDTNSAQHIDQTLKKVLSHDRARLTLPPLAETCNAPDAPRFTIGYTNEDFNRNGELQALGFVGEHSEMAWLYRIKSALEQVSATSSPAQDGLSQSSIASIDYYSNDSKMDVREEINVFERPEKTEADQLINTYFRIIHPSFPIVGKTTLLGQYRSLYTDSTARPGKQWLAVMNFMFAIAAMHLSPTQEIAECDEAPHRVFFSRGWILSMDKASLRDHACLQQVQVEGLAAFYLLASGQVNRSWKCGGIAICSALAMGLNLRSESQSVAPLSKEIRYRVWWALYVLDTSLAEITGRPPRMSEAFCTTPLPMPFEEGDLHNQLVQKDFDDKVARSRSSFNLLDNMRRNAPTNDQNEDGPPGRLAPRKRSLNKDENVTLAVSESPQPSDSLCFSYSVSLTMLIREAINTLYAPGTANKQWVDVAIAIASLNVKANTWLASLPASYQFQRISVTGPLRHQLSRLAFQFYFTKLLITQPCLRRLMYSSEEVSDASEDVFDPMASICIQATGQLLDLLPDEPNLTWLYGVVPWWCALHYLMQAIAIILTESFLRANAGTVDTIGISQKLTKATAWVKELSKVDISARKAFLICSDIISRQVS</sequence>
<dbReference type="GO" id="GO:0003677">
    <property type="term" value="F:DNA binding"/>
    <property type="evidence" value="ECO:0007669"/>
    <property type="project" value="UniProtKB-KW"/>
</dbReference>
<evidence type="ECO:0000256" key="3">
    <source>
        <dbReference type="ARBA" id="ARBA00023125"/>
    </source>
</evidence>
<reference evidence="8" key="1">
    <citation type="journal article" date="2023" name="IMA Fungus">
        <title>Comparative genomic study of the Penicillium genus elucidates a diverse pangenome and 15 lateral gene transfer events.</title>
        <authorList>
            <person name="Petersen C."/>
            <person name="Sorensen T."/>
            <person name="Nielsen M.R."/>
            <person name="Sondergaard T.E."/>
            <person name="Sorensen J.L."/>
            <person name="Fitzpatrick D.A."/>
            <person name="Frisvad J.C."/>
            <person name="Nielsen K.L."/>
        </authorList>
    </citation>
    <scope>NUCLEOTIDE SEQUENCE</scope>
    <source>
        <strain evidence="8">IBT 15450</strain>
    </source>
</reference>